<comment type="caution">
    <text evidence="2">The sequence shown here is derived from an EMBL/GenBank/DDBJ whole genome shotgun (WGS) entry which is preliminary data.</text>
</comment>
<organism evidence="2 3">
    <name type="scientific">Thermogemmatispora aurantia</name>
    <dbReference type="NCBI Taxonomy" id="2045279"/>
    <lineage>
        <taxon>Bacteria</taxon>
        <taxon>Bacillati</taxon>
        <taxon>Chloroflexota</taxon>
        <taxon>Ktedonobacteria</taxon>
        <taxon>Thermogemmatisporales</taxon>
        <taxon>Thermogemmatisporaceae</taxon>
        <taxon>Thermogemmatispora</taxon>
    </lineage>
</organism>
<reference evidence="2 3" key="1">
    <citation type="journal article" date="2019" name="Int. J. Syst. Evol. Microbiol.">
        <title>Thermogemmatispora aurantia sp. nov. and Thermogemmatispora argillosa sp. nov., within the class Ktedonobacteria, and emended description of the genus Thermogemmatispora.</title>
        <authorList>
            <person name="Zheng Y."/>
            <person name="Wang C.M."/>
            <person name="Sakai Y."/>
            <person name="Abe K."/>
            <person name="Yokota A."/>
            <person name="Yabe S."/>
        </authorList>
    </citation>
    <scope>NUCLEOTIDE SEQUENCE [LARGE SCALE GENOMIC DNA]</scope>
    <source>
        <strain evidence="2 3">A1-2</strain>
    </source>
</reference>
<keyword evidence="3" id="KW-1185">Reference proteome</keyword>
<dbReference type="Proteomes" id="UP000334820">
    <property type="component" value="Unassembled WGS sequence"/>
</dbReference>
<evidence type="ECO:0000313" key="2">
    <source>
        <dbReference type="EMBL" id="GER83343.1"/>
    </source>
</evidence>
<dbReference type="AlphaFoldDB" id="A0A5J4K716"/>
<evidence type="ECO:0000313" key="3">
    <source>
        <dbReference type="Proteomes" id="UP000334820"/>
    </source>
</evidence>
<evidence type="ECO:0000256" key="1">
    <source>
        <dbReference type="SAM" id="MobiDB-lite"/>
    </source>
</evidence>
<name>A0A5J4K716_9CHLR</name>
<accession>A0A5J4K716</accession>
<feature type="region of interest" description="Disordered" evidence="1">
    <location>
        <begin position="43"/>
        <end position="73"/>
    </location>
</feature>
<sequence>MNDQLNIGKMTPDGLGQGLEARNMGIRQDTDDVFHRLLPPLQQTGRSVHDEREPCQARSQQVAANPAAAWPGR</sequence>
<dbReference type="EMBL" id="BKZV01000002">
    <property type="protein sequence ID" value="GER83343.1"/>
    <property type="molecule type" value="Genomic_DNA"/>
</dbReference>
<proteinExistence type="predicted"/>
<protein>
    <submittedName>
        <fullName evidence="2">Uncharacterized protein</fullName>
    </submittedName>
</protein>
<gene>
    <name evidence="2" type="ORF">KTAU_19800</name>
</gene>